<organism evidence="1 2">
    <name type="scientific">Moryella indoligenes</name>
    <dbReference type="NCBI Taxonomy" id="371674"/>
    <lineage>
        <taxon>Bacteria</taxon>
        <taxon>Bacillati</taxon>
        <taxon>Bacillota</taxon>
        <taxon>Clostridia</taxon>
        <taxon>Lachnospirales</taxon>
        <taxon>Lachnospiraceae</taxon>
        <taxon>Moryella</taxon>
    </lineage>
</organism>
<dbReference type="Proteomes" id="UP001241537">
    <property type="component" value="Unassembled WGS sequence"/>
</dbReference>
<sequence length="94" mass="10814">MTLQEVKDYLRVDCDDDDALIEKLIAAAKEYIVSAVGAYDEADSTAKILLAAIVQDMYDNRELMQSEQQIKRRIEYLYQSMILQLQLKHEGASR</sequence>
<keyword evidence="2" id="KW-1185">Reference proteome</keyword>
<dbReference type="AlphaFoldDB" id="A0AAE3VC36"/>
<dbReference type="InterPro" id="IPR021146">
    <property type="entry name" value="Phage_gp6-like_head-tail"/>
</dbReference>
<dbReference type="NCBIfam" id="TIGR01560">
    <property type="entry name" value="put_DNA_pack"/>
    <property type="match status" value="1"/>
</dbReference>
<dbReference type="Gene3D" id="1.10.3230.30">
    <property type="entry name" value="Phage gp6-like head-tail connector protein"/>
    <property type="match status" value="1"/>
</dbReference>
<reference evidence="1" key="1">
    <citation type="submission" date="2023-07" db="EMBL/GenBank/DDBJ databases">
        <title>Genomic Encyclopedia of Type Strains, Phase IV (KMG-IV): sequencing the most valuable type-strain genomes for metagenomic binning, comparative biology and taxonomic classification.</title>
        <authorList>
            <person name="Goeker M."/>
        </authorList>
    </citation>
    <scope>NUCLEOTIDE SEQUENCE</scope>
    <source>
        <strain evidence="1">DSM 19659</strain>
    </source>
</reference>
<dbReference type="RefSeq" id="WP_307255443.1">
    <property type="nucleotide sequence ID" value="NZ_JAUSTO010000023.1"/>
</dbReference>
<name>A0AAE3VC36_9FIRM</name>
<dbReference type="CDD" id="cd08054">
    <property type="entry name" value="gp6"/>
    <property type="match status" value="1"/>
</dbReference>
<evidence type="ECO:0000313" key="2">
    <source>
        <dbReference type="Proteomes" id="UP001241537"/>
    </source>
</evidence>
<gene>
    <name evidence="1" type="ORF">J2S20_002259</name>
</gene>
<comment type="caution">
    <text evidence="1">The sequence shown here is derived from an EMBL/GenBank/DDBJ whole genome shotgun (WGS) entry which is preliminary data.</text>
</comment>
<dbReference type="InterPro" id="IPR006450">
    <property type="entry name" value="Phage_HK97_gp6-like"/>
</dbReference>
<dbReference type="EMBL" id="JAUSTO010000023">
    <property type="protein sequence ID" value="MDQ0153538.1"/>
    <property type="molecule type" value="Genomic_DNA"/>
</dbReference>
<proteinExistence type="predicted"/>
<protein>
    <submittedName>
        <fullName evidence="1">Phage protein (Predicted DNA packaging)</fullName>
    </submittedName>
</protein>
<accession>A0AAE3VC36</accession>
<evidence type="ECO:0000313" key="1">
    <source>
        <dbReference type="EMBL" id="MDQ0153538.1"/>
    </source>
</evidence>
<dbReference type="Pfam" id="PF05135">
    <property type="entry name" value="Phage_connect_1"/>
    <property type="match status" value="1"/>
</dbReference>